<proteinExistence type="predicted"/>
<accession>A0ACC2T8K9</accession>
<dbReference type="EMBL" id="QTSX02003558">
    <property type="protein sequence ID" value="KAJ9070830.1"/>
    <property type="molecule type" value="Genomic_DNA"/>
</dbReference>
<dbReference type="Proteomes" id="UP001165960">
    <property type="component" value="Unassembled WGS sequence"/>
</dbReference>
<sequence length="125" mass="13784">MDSKQTPAAQPQVNNAECCSQQGNPPPYTASNISHASPLLHNNHHIQRPVVLVGALNESIRMYCPYENIEVDTQISYSPGIKAGFFSALLCFVACPIFWVPLAMRSCKEEAHKCPSCGRFLAFCQ</sequence>
<comment type="caution">
    <text evidence="1">The sequence shown here is derived from an EMBL/GenBank/DDBJ whole genome shotgun (WGS) entry which is preliminary data.</text>
</comment>
<keyword evidence="2" id="KW-1185">Reference proteome</keyword>
<gene>
    <name evidence="1" type="ORF">DSO57_1003295</name>
</gene>
<evidence type="ECO:0000313" key="2">
    <source>
        <dbReference type="Proteomes" id="UP001165960"/>
    </source>
</evidence>
<evidence type="ECO:0000313" key="1">
    <source>
        <dbReference type="EMBL" id="KAJ9070830.1"/>
    </source>
</evidence>
<protein>
    <submittedName>
        <fullName evidence="1">Uncharacterized protein</fullName>
    </submittedName>
</protein>
<reference evidence="1" key="1">
    <citation type="submission" date="2022-04" db="EMBL/GenBank/DDBJ databases">
        <title>Genome of the entomopathogenic fungus Entomophthora muscae.</title>
        <authorList>
            <person name="Elya C."/>
            <person name="Lovett B.R."/>
            <person name="Lee E."/>
            <person name="Macias A.M."/>
            <person name="Hajek A.E."/>
            <person name="De Bivort B.L."/>
            <person name="Kasson M.T."/>
            <person name="De Fine Licht H.H."/>
            <person name="Stajich J.E."/>
        </authorList>
    </citation>
    <scope>NUCLEOTIDE SEQUENCE</scope>
    <source>
        <strain evidence="1">Berkeley</strain>
    </source>
</reference>
<name>A0ACC2T8K9_9FUNG</name>
<organism evidence="1 2">
    <name type="scientific">Entomophthora muscae</name>
    <dbReference type="NCBI Taxonomy" id="34485"/>
    <lineage>
        <taxon>Eukaryota</taxon>
        <taxon>Fungi</taxon>
        <taxon>Fungi incertae sedis</taxon>
        <taxon>Zoopagomycota</taxon>
        <taxon>Entomophthoromycotina</taxon>
        <taxon>Entomophthoromycetes</taxon>
        <taxon>Entomophthorales</taxon>
        <taxon>Entomophthoraceae</taxon>
        <taxon>Entomophthora</taxon>
    </lineage>
</organism>